<dbReference type="GO" id="GO:0016279">
    <property type="term" value="F:protein-lysine N-methyltransferase activity"/>
    <property type="evidence" value="ECO:0007669"/>
    <property type="project" value="TreeGrafter"/>
</dbReference>
<dbReference type="PANTHER" id="PTHR13271:SF34">
    <property type="entry name" value="N-LYSINE METHYLTRANSFERASE SETD6"/>
    <property type="match status" value="1"/>
</dbReference>
<organism evidence="1 2">
    <name type="scientific">Obba rivulosa</name>
    <dbReference type="NCBI Taxonomy" id="1052685"/>
    <lineage>
        <taxon>Eukaryota</taxon>
        <taxon>Fungi</taxon>
        <taxon>Dikarya</taxon>
        <taxon>Basidiomycota</taxon>
        <taxon>Agaricomycotina</taxon>
        <taxon>Agaricomycetes</taxon>
        <taxon>Polyporales</taxon>
        <taxon>Gelatoporiaceae</taxon>
        <taxon>Obba</taxon>
    </lineage>
</organism>
<proteinExistence type="predicted"/>
<dbReference type="AlphaFoldDB" id="A0A8E2AW18"/>
<dbReference type="CDD" id="cd10527">
    <property type="entry name" value="SET_LSMT"/>
    <property type="match status" value="1"/>
</dbReference>
<evidence type="ECO:0000313" key="1">
    <source>
        <dbReference type="EMBL" id="OCH92088.1"/>
    </source>
</evidence>
<evidence type="ECO:0000313" key="2">
    <source>
        <dbReference type="Proteomes" id="UP000250043"/>
    </source>
</evidence>
<dbReference type="OrthoDB" id="441812at2759"/>
<dbReference type="PANTHER" id="PTHR13271">
    <property type="entry name" value="UNCHARACTERIZED PUTATIVE METHYLTRANSFERASE"/>
    <property type="match status" value="1"/>
</dbReference>
<reference evidence="1 2" key="1">
    <citation type="submission" date="2016-07" db="EMBL/GenBank/DDBJ databases">
        <title>Draft genome of the white-rot fungus Obba rivulosa 3A-2.</title>
        <authorList>
            <consortium name="DOE Joint Genome Institute"/>
            <person name="Miettinen O."/>
            <person name="Riley R."/>
            <person name="Acob R."/>
            <person name="Barry K."/>
            <person name="Cullen D."/>
            <person name="De Vries R."/>
            <person name="Hainaut M."/>
            <person name="Hatakka A."/>
            <person name="Henrissat B."/>
            <person name="Hilden K."/>
            <person name="Kuo R."/>
            <person name="Labutti K."/>
            <person name="Lipzen A."/>
            <person name="Makela M.R."/>
            <person name="Sandor L."/>
            <person name="Spatafora J.W."/>
            <person name="Grigoriev I.V."/>
            <person name="Hibbett D.S."/>
        </authorList>
    </citation>
    <scope>NUCLEOTIDE SEQUENCE [LARGE SCALE GENOMIC DNA]</scope>
    <source>
        <strain evidence="1 2">3A-2</strain>
    </source>
</reference>
<dbReference type="EMBL" id="KV722374">
    <property type="protein sequence ID" value="OCH92088.1"/>
    <property type="molecule type" value="Genomic_DNA"/>
</dbReference>
<accession>A0A8E2AW18</accession>
<dbReference type="Gene3D" id="3.90.1410.10">
    <property type="entry name" value="set domain protein methyltransferase, domain 1"/>
    <property type="match status" value="1"/>
</dbReference>
<dbReference type="SUPFAM" id="SSF82199">
    <property type="entry name" value="SET domain"/>
    <property type="match status" value="1"/>
</dbReference>
<protein>
    <submittedName>
        <fullName evidence="1">SET domain-containing protein</fullName>
    </submittedName>
</protein>
<gene>
    <name evidence="1" type="ORF">OBBRIDRAFT_475500</name>
</gene>
<name>A0A8E2AW18_9APHY</name>
<dbReference type="InterPro" id="IPR046341">
    <property type="entry name" value="SET_dom_sf"/>
</dbReference>
<dbReference type="Proteomes" id="UP000250043">
    <property type="component" value="Unassembled WGS sequence"/>
</dbReference>
<dbReference type="GO" id="GO:0005634">
    <property type="term" value="C:nucleus"/>
    <property type="evidence" value="ECO:0007669"/>
    <property type="project" value="TreeGrafter"/>
</dbReference>
<keyword evidence="2" id="KW-1185">Reference proteome</keyword>
<dbReference type="InterPro" id="IPR050600">
    <property type="entry name" value="SETD3_SETD6_MTase"/>
</dbReference>
<sequence length="544" mass="60070">MSERLPVLLQWVLEHGIQIDDSIRLVDAHSGISVISTDKTIHPATTIVFIPKSAILSARSCSLAPHIPFAPYGHDAHLALSVAVYAELLRGSASHWYEYLQSLPARTVPLALFWGMPGTDCDDKDGREAKLWLANSQVEKEFVTDAGTYLLDDIRNYYHSVAKPLLDRFFPNSLSGFLHAYSLVSSRAFLVDAYHGLSMVPIADAFNHITENHVHLESDFDVCPICGSLGECPHDKDEQLEAAQSALNISTSAIPAVDRLNSDTCEMVANRHILPHSEIYNTYGSHLSNAALLARYGFALEGNENDVISWRLPVDIVHTAGDLRLSSASFMDLFFSFVKEWSRGSSSMILEESSLVYQPSFEELERQEASTGSQSRTALCINSDAQISVHLWLLAALHCIVNDDRLASAYLETVADGSIGARWKDVRSAARILVQAMQEQVRMERLLVADDEDDDVGEKLVGSEQALMLLKNIAQEICSLCNQRAAIIGKRPDLSVAELGELFDELDDSWPKTRLAVTQVILERSLLESCAASWQELGGAITDD</sequence>